<dbReference type="InterPro" id="IPR009003">
    <property type="entry name" value="Peptidase_S1_PA"/>
</dbReference>
<dbReference type="PRINTS" id="PR00722">
    <property type="entry name" value="CHYMOTRYPSIN"/>
</dbReference>
<dbReference type="PANTHER" id="PTHR24252:SF7">
    <property type="entry name" value="HYALIN"/>
    <property type="match status" value="1"/>
</dbReference>
<dbReference type="SMART" id="SM00020">
    <property type="entry name" value="Tryp_SPc"/>
    <property type="match status" value="1"/>
</dbReference>
<dbReference type="SUPFAM" id="SSF50494">
    <property type="entry name" value="Trypsin-like serine proteases"/>
    <property type="match status" value="1"/>
</dbReference>
<evidence type="ECO:0000259" key="4">
    <source>
        <dbReference type="PROSITE" id="PS50240"/>
    </source>
</evidence>
<dbReference type="InterPro" id="IPR043504">
    <property type="entry name" value="Peptidase_S1_PA_chymotrypsin"/>
</dbReference>
<keyword evidence="3" id="KW-0732">Signal</keyword>
<dbReference type="PROSITE" id="PS50240">
    <property type="entry name" value="TRYPSIN_DOM"/>
    <property type="match status" value="1"/>
</dbReference>
<reference evidence="5 6" key="1">
    <citation type="submission" date="2015-04" db="EMBL/GenBank/DDBJ databases">
        <authorList>
            <person name="Syromyatnikov M.Y."/>
            <person name="Popov V.N."/>
        </authorList>
    </citation>
    <scope>NUCLEOTIDE SEQUENCE [LARGE SCALE GENOMIC DNA]</scope>
</reference>
<organism evidence="5 6">
    <name type="scientific">Clunio marinus</name>
    <dbReference type="NCBI Taxonomy" id="568069"/>
    <lineage>
        <taxon>Eukaryota</taxon>
        <taxon>Metazoa</taxon>
        <taxon>Ecdysozoa</taxon>
        <taxon>Arthropoda</taxon>
        <taxon>Hexapoda</taxon>
        <taxon>Insecta</taxon>
        <taxon>Pterygota</taxon>
        <taxon>Neoptera</taxon>
        <taxon>Endopterygota</taxon>
        <taxon>Diptera</taxon>
        <taxon>Nematocera</taxon>
        <taxon>Chironomoidea</taxon>
        <taxon>Chironomidae</taxon>
        <taxon>Clunio</taxon>
    </lineage>
</organism>
<dbReference type="EMBL" id="CVRI01000037">
    <property type="protein sequence ID" value="CRK93614.1"/>
    <property type="molecule type" value="Genomic_DNA"/>
</dbReference>
<evidence type="ECO:0000256" key="2">
    <source>
        <dbReference type="ARBA" id="ARBA00024195"/>
    </source>
</evidence>
<name>A0A1J1I417_9DIPT</name>
<feature type="signal peptide" evidence="3">
    <location>
        <begin position="1"/>
        <end position="22"/>
    </location>
</feature>
<accession>A0A1J1I417</accession>
<proteinExistence type="inferred from homology"/>
<dbReference type="CDD" id="cd00190">
    <property type="entry name" value="Tryp_SPc"/>
    <property type="match status" value="1"/>
</dbReference>
<comment type="similarity">
    <text evidence="2">Belongs to the peptidase S1 family. CLIP subfamily.</text>
</comment>
<dbReference type="PANTHER" id="PTHR24252">
    <property type="entry name" value="ACROSIN-RELATED"/>
    <property type="match status" value="1"/>
</dbReference>
<sequence length="264" mass="28991">MIRGFYALLTLCLISMMDELTSLPHPKPIVNGRFARNNKFPFAVAFSMKADLKGEFKYFCGGTLIAQSSKYSWAISAAHCFVDLKNRSLYANIGGGDLANDEATWWKVGKVIQAEFNVFSFHNDIAIVRIEIGHQQVIRTAKEMPLNNTECLIYGYGSSNYRGNSSFSSTLRYGRVSLISHEECEKILGRVIAPTQGIGQFCALGKNGVDACNGDSGSGLICHGRKGRFELVGVTSYGMGCGEGSAGVYESVIHHQNWIDSVFR</sequence>
<dbReference type="Proteomes" id="UP000183832">
    <property type="component" value="Unassembled WGS sequence"/>
</dbReference>
<evidence type="ECO:0000313" key="6">
    <source>
        <dbReference type="Proteomes" id="UP000183832"/>
    </source>
</evidence>
<dbReference type="InterPro" id="IPR001254">
    <property type="entry name" value="Trypsin_dom"/>
</dbReference>
<dbReference type="OrthoDB" id="6380398at2759"/>
<dbReference type="GO" id="GO:0004252">
    <property type="term" value="F:serine-type endopeptidase activity"/>
    <property type="evidence" value="ECO:0007669"/>
    <property type="project" value="InterPro"/>
</dbReference>
<gene>
    <name evidence="5" type="primary">similar to Serine protease 56</name>
    <name evidence="5" type="ORF">CLUMA_CG007144</name>
</gene>
<evidence type="ECO:0000313" key="5">
    <source>
        <dbReference type="EMBL" id="CRK93614.1"/>
    </source>
</evidence>
<dbReference type="Gene3D" id="2.40.10.10">
    <property type="entry name" value="Trypsin-like serine proteases"/>
    <property type="match status" value="1"/>
</dbReference>
<keyword evidence="1" id="KW-1015">Disulfide bond</keyword>
<dbReference type="AlphaFoldDB" id="A0A1J1I417"/>
<dbReference type="STRING" id="568069.A0A1J1I417"/>
<protein>
    <submittedName>
        <fullName evidence="5">CLUMA_CG007144, isoform A</fullName>
    </submittedName>
</protein>
<dbReference type="Pfam" id="PF00089">
    <property type="entry name" value="Trypsin"/>
    <property type="match status" value="1"/>
</dbReference>
<evidence type="ECO:0000256" key="1">
    <source>
        <dbReference type="ARBA" id="ARBA00023157"/>
    </source>
</evidence>
<dbReference type="InterPro" id="IPR018114">
    <property type="entry name" value="TRYPSIN_HIS"/>
</dbReference>
<feature type="chain" id="PRO_5013108517" evidence="3">
    <location>
        <begin position="23"/>
        <end position="264"/>
    </location>
</feature>
<dbReference type="GO" id="GO:0006508">
    <property type="term" value="P:proteolysis"/>
    <property type="evidence" value="ECO:0007669"/>
    <property type="project" value="InterPro"/>
</dbReference>
<evidence type="ECO:0000256" key="3">
    <source>
        <dbReference type="SAM" id="SignalP"/>
    </source>
</evidence>
<dbReference type="InterPro" id="IPR001314">
    <property type="entry name" value="Peptidase_S1A"/>
</dbReference>
<keyword evidence="6" id="KW-1185">Reference proteome</keyword>
<dbReference type="PROSITE" id="PS00134">
    <property type="entry name" value="TRYPSIN_HIS"/>
    <property type="match status" value="1"/>
</dbReference>
<feature type="domain" description="Peptidase S1" evidence="4">
    <location>
        <begin position="29"/>
        <end position="264"/>
    </location>
</feature>